<protein>
    <submittedName>
        <fullName evidence="1">Uncharacterized protein</fullName>
    </submittedName>
</protein>
<reference evidence="1 2" key="1">
    <citation type="submission" date="2019-03" db="EMBL/GenBank/DDBJ databases">
        <title>Genomic Encyclopedia of Type Strains, Phase IV (KMG-IV): sequencing the most valuable type-strain genomes for metagenomic binning, comparative biology and taxonomic classification.</title>
        <authorList>
            <person name="Goeker M."/>
        </authorList>
    </citation>
    <scope>NUCLEOTIDE SEQUENCE [LARGE SCALE GENOMIC DNA]</scope>
    <source>
        <strain evidence="1 2">DSM 100433</strain>
    </source>
</reference>
<gene>
    <name evidence="1" type="ORF">EDD78_102299</name>
</gene>
<dbReference type="Proteomes" id="UP000294682">
    <property type="component" value="Unassembled WGS sequence"/>
</dbReference>
<sequence length="66" mass="7746">MLSLTDLGQNAGTRALLLKSAKSAVERLIVLHTYFCHFYTSLLYALKQEIWYHWRNRALVTKHIIQ</sequence>
<evidence type="ECO:0000313" key="1">
    <source>
        <dbReference type="EMBL" id="TCL44673.1"/>
    </source>
</evidence>
<organism evidence="1 2">
    <name type="scientific">Harryflintia acetispora</name>
    <dbReference type="NCBI Taxonomy" id="1849041"/>
    <lineage>
        <taxon>Bacteria</taxon>
        <taxon>Bacillati</taxon>
        <taxon>Bacillota</taxon>
        <taxon>Clostridia</taxon>
        <taxon>Eubacteriales</taxon>
        <taxon>Oscillospiraceae</taxon>
        <taxon>Harryflintia</taxon>
    </lineage>
</organism>
<keyword evidence="2" id="KW-1185">Reference proteome</keyword>
<name>A0A9X8ULH3_9FIRM</name>
<evidence type="ECO:0000313" key="2">
    <source>
        <dbReference type="Proteomes" id="UP000294682"/>
    </source>
</evidence>
<dbReference type="AlphaFoldDB" id="A0A9X8ULH3"/>
<dbReference type="EMBL" id="SLUK01000002">
    <property type="protein sequence ID" value="TCL44673.1"/>
    <property type="molecule type" value="Genomic_DNA"/>
</dbReference>
<comment type="caution">
    <text evidence="1">The sequence shown here is derived from an EMBL/GenBank/DDBJ whole genome shotgun (WGS) entry which is preliminary data.</text>
</comment>
<accession>A0A9X8ULH3</accession>
<proteinExistence type="predicted"/>